<protein>
    <submittedName>
        <fullName evidence="1">Uncharacterized protein</fullName>
    </submittedName>
</protein>
<evidence type="ECO:0000313" key="2">
    <source>
        <dbReference type="Proteomes" id="UP000002640"/>
    </source>
</evidence>
<keyword evidence="2" id="KW-1185">Reference proteome</keyword>
<gene>
    <name evidence="1" type="ORF">PHYSODRAFT_416680</name>
</gene>
<organism evidence="1 2">
    <name type="scientific">Phytophthora sojae (strain P6497)</name>
    <name type="common">Soybean stem and root rot agent</name>
    <name type="synonym">Phytophthora megasperma f. sp. glycines</name>
    <dbReference type="NCBI Taxonomy" id="1094619"/>
    <lineage>
        <taxon>Eukaryota</taxon>
        <taxon>Sar</taxon>
        <taxon>Stramenopiles</taxon>
        <taxon>Oomycota</taxon>
        <taxon>Peronosporomycetes</taxon>
        <taxon>Peronosporales</taxon>
        <taxon>Peronosporaceae</taxon>
        <taxon>Phytophthora</taxon>
    </lineage>
</organism>
<dbReference type="AlphaFoldDB" id="G4ZWZ4"/>
<dbReference type="KEGG" id="psoj:PHYSODRAFT_416680"/>
<dbReference type="EMBL" id="JH159157">
    <property type="protein sequence ID" value="EGZ11765.1"/>
    <property type="molecule type" value="Genomic_DNA"/>
</dbReference>
<dbReference type="Proteomes" id="UP000002640">
    <property type="component" value="Unassembled WGS sequence"/>
</dbReference>
<reference evidence="1 2" key="1">
    <citation type="journal article" date="2006" name="Science">
        <title>Phytophthora genome sequences uncover evolutionary origins and mechanisms of pathogenesis.</title>
        <authorList>
            <person name="Tyler B.M."/>
            <person name="Tripathy S."/>
            <person name="Zhang X."/>
            <person name="Dehal P."/>
            <person name="Jiang R.H."/>
            <person name="Aerts A."/>
            <person name="Arredondo F.D."/>
            <person name="Baxter L."/>
            <person name="Bensasson D."/>
            <person name="Beynon J.L."/>
            <person name="Chapman J."/>
            <person name="Damasceno C.M."/>
            <person name="Dorrance A.E."/>
            <person name="Dou D."/>
            <person name="Dickerman A.W."/>
            <person name="Dubchak I.L."/>
            <person name="Garbelotto M."/>
            <person name="Gijzen M."/>
            <person name="Gordon S.G."/>
            <person name="Govers F."/>
            <person name="Grunwald N.J."/>
            <person name="Huang W."/>
            <person name="Ivors K.L."/>
            <person name="Jones R.W."/>
            <person name="Kamoun S."/>
            <person name="Krampis K."/>
            <person name="Lamour K.H."/>
            <person name="Lee M.K."/>
            <person name="McDonald W.H."/>
            <person name="Medina M."/>
            <person name="Meijer H.J."/>
            <person name="Nordberg E.K."/>
            <person name="Maclean D.J."/>
            <person name="Ospina-Giraldo M.D."/>
            <person name="Morris P.F."/>
            <person name="Phuntumart V."/>
            <person name="Putnam N.H."/>
            <person name="Rash S."/>
            <person name="Rose J.K."/>
            <person name="Sakihama Y."/>
            <person name="Salamov A.A."/>
            <person name="Savidor A."/>
            <person name="Scheuring C.F."/>
            <person name="Smith B.M."/>
            <person name="Sobral B.W."/>
            <person name="Terry A."/>
            <person name="Torto-Alalibo T.A."/>
            <person name="Win J."/>
            <person name="Xu Z."/>
            <person name="Zhang H."/>
            <person name="Grigoriev I.V."/>
            <person name="Rokhsar D.S."/>
            <person name="Boore J.L."/>
        </authorList>
    </citation>
    <scope>NUCLEOTIDE SEQUENCE [LARGE SCALE GENOMIC DNA]</scope>
    <source>
        <strain evidence="1 2">P6497</strain>
    </source>
</reference>
<dbReference type="InParanoid" id="G4ZWZ4"/>
<feature type="non-terminal residue" evidence="1">
    <location>
        <position position="56"/>
    </location>
</feature>
<evidence type="ECO:0000313" key="1">
    <source>
        <dbReference type="EMBL" id="EGZ11765.1"/>
    </source>
</evidence>
<dbReference type="OMA" id="IGNNGLH"/>
<accession>G4ZWZ4</accession>
<sequence length="56" mass="6302">MALHILDAAQRLQEGPLKEDDTEALASIFTCDRHGNNVLHLAVIRDLPDVYDFALR</sequence>
<dbReference type="GeneID" id="20651947"/>
<proteinExistence type="predicted"/>
<dbReference type="STRING" id="1094619.G4ZWZ4"/>
<name>G4ZWZ4_PHYSP</name>
<dbReference type="RefSeq" id="XP_009532098.1">
    <property type="nucleotide sequence ID" value="XM_009533803.1"/>
</dbReference>